<dbReference type="GO" id="GO:0005829">
    <property type="term" value="C:cytosol"/>
    <property type="evidence" value="ECO:0007669"/>
    <property type="project" value="TreeGrafter"/>
</dbReference>
<dbReference type="EMBL" id="WKPI01000027">
    <property type="protein sequence ID" value="MSC34110.1"/>
    <property type="molecule type" value="Genomic_DNA"/>
</dbReference>
<keyword evidence="7" id="KW-1185">Reference proteome</keyword>
<dbReference type="Pfam" id="PF01156">
    <property type="entry name" value="IU_nuc_hydro"/>
    <property type="match status" value="1"/>
</dbReference>
<evidence type="ECO:0000313" key="7">
    <source>
        <dbReference type="Proteomes" id="UP000480929"/>
    </source>
</evidence>
<dbReference type="PANTHER" id="PTHR12304:SF4">
    <property type="entry name" value="URIDINE NUCLEOSIDASE"/>
    <property type="match status" value="1"/>
</dbReference>
<feature type="domain" description="Inosine/uridine-preferring nucleoside hydrolase" evidence="3">
    <location>
        <begin position="3"/>
        <end position="302"/>
    </location>
</feature>
<keyword evidence="2" id="KW-0326">Glycosidase</keyword>
<evidence type="ECO:0000313" key="6">
    <source>
        <dbReference type="Proteomes" id="UP000433575"/>
    </source>
</evidence>
<accession>A0A6N7S9S1</accession>
<dbReference type="CDD" id="cd02650">
    <property type="entry name" value="nuc_hydro_CaPnhB"/>
    <property type="match status" value="1"/>
</dbReference>
<dbReference type="OrthoDB" id="9797882at2"/>
<dbReference type="GO" id="GO:0006152">
    <property type="term" value="P:purine nucleoside catabolic process"/>
    <property type="evidence" value="ECO:0007669"/>
    <property type="project" value="TreeGrafter"/>
</dbReference>
<evidence type="ECO:0000256" key="1">
    <source>
        <dbReference type="ARBA" id="ARBA00022801"/>
    </source>
</evidence>
<dbReference type="InterPro" id="IPR023186">
    <property type="entry name" value="IUNH"/>
</dbReference>
<sequence length="321" mass="34609">MKLILDLDTGIDDALALSYALGDPAAEVIGVTCTYGNVVREQALENTATLLKVLGRKDIPLFAGPAHPLNQTAFAPTPMCRVVHGEHGFGNAPTDSDGMLIQSQRAVDWIAEAADRYGSELTLLTAGPLTTLAEVLRCHPDFKNKIGKVVCMAGALTVAGNETPFAEANVRVDPEAAAEVLSSGLPLVLIGLDVTLKTLYDQAQIDNLQQLKTKASDLVCGLMQFYLDYYKTDRRRLAGCPLHDPLAVAAALHPELITTLPVNLKADLEGPGRGRTTADLSRLNDPQKDHHMAIDVDVQRFLKLFTASLTRTLSRCEKAES</sequence>
<dbReference type="Proteomes" id="UP000433575">
    <property type="component" value="Unassembled WGS sequence"/>
</dbReference>
<evidence type="ECO:0000313" key="4">
    <source>
        <dbReference type="EMBL" id="MSA90380.1"/>
    </source>
</evidence>
<dbReference type="Proteomes" id="UP000480929">
    <property type="component" value="Unassembled WGS sequence"/>
</dbReference>
<dbReference type="InterPro" id="IPR001910">
    <property type="entry name" value="Inosine/uridine_hydrolase_dom"/>
</dbReference>
<organism evidence="4 6">
    <name type="scientific">Holdemania massiliensis</name>
    <dbReference type="NCBI Taxonomy" id="1468449"/>
    <lineage>
        <taxon>Bacteria</taxon>
        <taxon>Bacillati</taxon>
        <taxon>Bacillota</taxon>
        <taxon>Erysipelotrichia</taxon>
        <taxon>Erysipelotrichales</taxon>
        <taxon>Erysipelotrichaceae</taxon>
        <taxon>Holdemania</taxon>
    </lineage>
</organism>
<evidence type="ECO:0000256" key="2">
    <source>
        <dbReference type="ARBA" id="ARBA00023295"/>
    </source>
</evidence>
<gene>
    <name evidence="5" type="ORF">GKD88_13365</name>
    <name evidence="4" type="ORF">GKE08_13695</name>
</gene>
<dbReference type="EMBL" id="WKPJ01000025">
    <property type="protein sequence ID" value="MSA90380.1"/>
    <property type="molecule type" value="Genomic_DNA"/>
</dbReference>
<comment type="caution">
    <text evidence="4">The sequence shown here is derived from an EMBL/GenBank/DDBJ whole genome shotgun (WGS) entry which is preliminary data.</text>
</comment>
<proteinExistence type="predicted"/>
<dbReference type="PANTHER" id="PTHR12304">
    <property type="entry name" value="INOSINE-URIDINE PREFERRING NUCLEOSIDE HYDROLASE"/>
    <property type="match status" value="1"/>
</dbReference>
<protein>
    <submittedName>
        <fullName evidence="4">Nucleoside hydrolase</fullName>
    </submittedName>
</protein>
<evidence type="ECO:0000259" key="3">
    <source>
        <dbReference type="Pfam" id="PF01156"/>
    </source>
</evidence>
<keyword evidence="1 4" id="KW-0378">Hydrolase</keyword>
<dbReference type="GO" id="GO:0008477">
    <property type="term" value="F:purine nucleosidase activity"/>
    <property type="evidence" value="ECO:0007669"/>
    <property type="project" value="TreeGrafter"/>
</dbReference>
<dbReference type="AlphaFoldDB" id="A0A6N7S9S1"/>
<dbReference type="RefSeq" id="WP_154239599.1">
    <property type="nucleotide sequence ID" value="NZ_WKPI01000027.1"/>
</dbReference>
<dbReference type="SUPFAM" id="SSF53590">
    <property type="entry name" value="Nucleoside hydrolase"/>
    <property type="match status" value="1"/>
</dbReference>
<dbReference type="Gene3D" id="3.90.245.10">
    <property type="entry name" value="Ribonucleoside hydrolase-like"/>
    <property type="match status" value="1"/>
</dbReference>
<evidence type="ECO:0000313" key="5">
    <source>
        <dbReference type="EMBL" id="MSC34110.1"/>
    </source>
</evidence>
<dbReference type="InterPro" id="IPR036452">
    <property type="entry name" value="Ribo_hydro-like"/>
</dbReference>
<reference evidence="6 7" key="1">
    <citation type="journal article" date="2019" name="Nat. Med.">
        <title>A library of human gut bacterial isolates paired with longitudinal multiomics data enables mechanistic microbiome research.</title>
        <authorList>
            <person name="Poyet M."/>
            <person name="Groussin M."/>
            <person name="Gibbons S.M."/>
            <person name="Avila-Pacheco J."/>
            <person name="Jiang X."/>
            <person name="Kearney S.M."/>
            <person name="Perrotta A.R."/>
            <person name="Berdy B."/>
            <person name="Zhao S."/>
            <person name="Lieberman T.D."/>
            <person name="Swanson P.K."/>
            <person name="Smith M."/>
            <person name="Roesemann S."/>
            <person name="Alexander J.E."/>
            <person name="Rich S.A."/>
            <person name="Livny J."/>
            <person name="Vlamakis H."/>
            <person name="Clish C."/>
            <person name="Bullock K."/>
            <person name="Deik A."/>
            <person name="Scott J."/>
            <person name="Pierce K.A."/>
            <person name="Xavier R.J."/>
            <person name="Alm E.J."/>
        </authorList>
    </citation>
    <scope>NUCLEOTIDE SEQUENCE [LARGE SCALE GENOMIC DNA]</scope>
    <source>
        <strain evidence="4 6">BIOML-A4</strain>
        <strain evidence="5 7">BIOML-A5</strain>
    </source>
</reference>
<name>A0A6N7S9S1_9FIRM</name>